<evidence type="ECO:0000313" key="6">
    <source>
        <dbReference type="EMBL" id="QEL14858.1"/>
    </source>
</evidence>
<dbReference type="EMBL" id="CP042425">
    <property type="protein sequence ID" value="QEL14858.1"/>
    <property type="molecule type" value="Genomic_DNA"/>
</dbReference>
<dbReference type="GO" id="GO:0016887">
    <property type="term" value="F:ATP hydrolysis activity"/>
    <property type="evidence" value="ECO:0007669"/>
    <property type="project" value="InterPro"/>
</dbReference>
<accession>A0A5C1ACT3</accession>
<keyword evidence="7" id="KW-1185">Reference proteome</keyword>
<evidence type="ECO:0000259" key="5">
    <source>
        <dbReference type="Pfam" id="PF24391"/>
    </source>
</evidence>
<dbReference type="Pfam" id="PF24391">
    <property type="entry name" value="HD-CE"/>
    <property type="match status" value="1"/>
</dbReference>
<dbReference type="GO" id="GO:0051082">
    <property type="term" value="F:unfolded protein binding"/>
    <property type="evidence" value="ECO:0007669"/>
    <property type="project" value="InterPro"/>
</dbReference>
<keyword evidence="3" id="KW-0067">ATP-binding</keyword>
<dbReference type="Proteomes" id="UP000324974">
    <property type="component" value="Chromosome"/>
</dbReference>
<dbReference type="KEGG" id="lrs:PX52LOC_01757"/>
<dbReference type="PANTHER" id="PTHR11528">
    <property type="entry name" value="HEAT SHOCK PROTEIN 90 FAMILY MEMBER"/>
    <property type="match status" value="1"/>
</dbReference>
<evidence type="ECO:0000256" key="3">
    <source>
        <dbReference type="ARBA" id="ARBA00022840"/>
    </source>
</evidence>
<protein>
    <submittedName>
        <fullName evidence="6">Molecular chaperone HtpG</fullName>
    </submittedName>
</protein>
<comment type="similarity">
    <text evidence="1">Belongs to the heat shock protein 90 family.</text>
</comment>
<dbReference type="GO" id="GO:0005524">
    <property type="term" value="F:ATP binding"/>
    <property type="evidence" value="ECO:0007669"/>
    <property type="project" value="UniProtKB-KW"/>
</dbReference>
<evidence type="ECO:0000256" key="1">
    <source>
        <dbReference type="ARBA" id="ARBA00008239"/>
    </source>
</evidence>
<evidence type="ECO:0000256" key="4">
    <source>
        <dbReference type="ARBA" id="ARBA00023186"/>
    </source>
</evidence>
<dbReference type="InterPro" id="IPR020575">
    <property type="entry name" value="Hsp90_N"/>
</dbReference>
<evidence type="ECO:0000256" key="2">
    <source>
        <dbReference type="ARBA" id="ARBA00022741"/>
    </source>
</evidence>
<dbReference type="SUPFAM" id="SSF55874">
    <property type="entry name" value="ATPase domain of HSP90 chaperone/DNA topoisomerase II/histidine kinase"/>
    <property type="match status" value="1"/>
</dbReference>
<dbReference type="InterPro" id="IPR056471">
    <property type="entry name" value="HD-CE"/>
</dbReference>
<dbReference type="RefSeq" id="WP_149109718.1">
    <property type="nucleotide sequence ID" value="NZ_CP042425.1"/>
</dbReference>
<dbReference type="Gene3D" id="3.30.565.10">
    <property type="entry name" value="Histidine kinase-like ATPase, C-terminal domain"/>
    <property type="match status" value="1"/>
</dbReference>
<keyword evidence="2" id="KW-0547">Nucleotide-binding</keyword>
<gene>
    <name evidence="6" type="ORF">PX52LOC_01757</name>
</gene>
<dbReference type="OrthoDB" id="9802640at2"/>
<name>A0A5C1ACT3_9BACT</name>
<evidence type="ECO:0000313" key="7">
    <source>
        <dbReference type="Proteomes" id="UP000324974"/>
    </source>
</evidence>
<dbReference type="GO" id="GO:0140662">
    <property type="term" value="F:ATP-dependent protein folding chaperone"/>
    <property type="evidence" value="ECO:0007669"/>
    <property type="project" value="InterPro"/>
</dbReference>
<keyword evidence="4" id="KW-0143">Chaperone</keyword>
<dbReference type="InterPro" id="IPR036890">
    <property type="entry name" value="HATPase_C_sf"/>
</dbReference>
<proteinExistence type="inferred from homology"/>
<organism evidence="6 7">
    <name type="scientific">Limnoglobus roseus</name>
    <dbReference type="NCBI Taxonomy" id="2598579"/>
    <lineage>
        <taxon>Bacteria</taxon>
        <taxon>Pseudomonadati</taxon>
        <taxon>Planctomycetota</taxon>
        <taxon>Planctomycetia</taxon>
        <taxon>Gemmatales</taxon>
        <taxon>Gemmataceae</taxon>
        <taxon>Limnoglobus</taxon>
    </lineage>
</organism>
<dbReference type="InterPro" id="IPR001404">
    <property type="entry name" value="Hsp90_fam"/>
</dbReference>
<dbReference type="AlphaFoldDB" id="A0A5C1ACT3"/>
<dbReference type="PRINTS" id="PR00775">
    <property type="entry name" value="HEATSHOCK90"/>
</dbReference>
<dbReference type="Pfam" id="PF13589">
    <property type="entry name" value="HATPase_c_3"/>
    <property type="match status" value="1"/>
</dbReference>
<sequence>MATNVSISSYAESQALAAESLVAFSGLNLLHVKRGVAEILGLIGRHGIFDEFTLHDISHIDSMLKIIDWLIPEASKKALTPTDWLMIVLGIYFHDIGLLVTKEEFELREESSFTQFRHELFSGTYGIDYRARVSSLGPGDEDRFLYQEFVRQNHAERSRSWVMGSSSNQLGASTSAVSAISSLLNPLDRQFRRDLGLICASHHLDDLYDLQKYKPRRAYGSSNLEMCNVQYCAIVLRATDLLHITRDRTPSIVFKLINPSDPISQQEWAKQQAVRRVAPLPVSPGEEDARDSIEVHAFFSEPTGFFGLTSYLRYAQAELEKCHQWASLARSREQVIVDFPWRRVDDRAIEAENFLPQAFAFQLDQKRILDLLVGHTLYNDTNVVIRELVQNALDAVRLQQMVHRDRHNIPTSGEVKIFWDSVTKSLVIEDNGIGMTQEVIERHFLNVGVSLYQEEKFKKNYPAFAPISRFGIGILSTFMVSDDVEVFTVHADDGWARQLSLRSVHGRYLIRLIDKASPEVAKSLGPHGTRVIVKLRPSAELDNVLASVKKWVRFPGNNLIVSVYIDRHEPVAIGHHSPSDYLQRMLHDHKLNEPTDAKIEIREKKNGPLSLAFGVKYSHSLNIWSFWESAASHESYSCIAVEGIFVEDGTPGFGVNVIESAGNISGRGSPKTTVARDGFEHTKELEDVLRSIFSVFVSHVHEQLNALIEAGQPVSAAVPIARSVATPIVNSKPRGHLQTQAKRMALETLELLVVEINAVRKPISIQGSRKYSELWTSISNVGTWAESVICAARGDLSLSQLAQIPVLGPPLKPPGPLLCVRRKLTYFEIQALSERQLGKIIVDKNSCRIDMQWIGSSATGKWLVWDDIRLIVTDFFYNVDDDRGHRGRGSIRLDLGDTQFVGLGGDLGVSVWGLLLLNPVSPIVKYMSGIAKVYSETRTKSSYDALYYAFVSLDACLRNRSRSRKIGETISHAIDELANRSRIDKWSPDEMASFLRAAEITDWNVYQLSTHDE</sequence>
<feature type="domain" description="HD-CE" evidence="5">
    <location>
        <begin position="49"/>
        <end position="320"/>
    </location>
</feature>
<reference evidence="7" key="1">
    <citation type="submission" date="2019-08" db="EMBL/GenBank/DDBJ databases">
        <title>Limnoglobus roseus gen. nov., sp. nov., a novel freshwater planctomycete with a giant genome from the family Gemmataceae.</title>
        <authorList>
            <person name="Kulichevskaya I.S."/>
            <person name="Naumoff D.G."/>
            <person name="Miroshnikov K."/>
            <person name="Ivanova A."/>
            <person name="Philippov D.A."/>
            <person name="Hakobyan A."/>
            <person name="Rijpstra I.C."/>
            <person name="Sinninghe Damste J.S."/>
            <person name="Liesack W."/>
            <person name="Dedysh S.N."/>
        </authorList>
    </citation>
    <scope>NUCLEOTIDE SEQUENCE [LARGE SCALE GENOMIC DNA]</scope>
    <source>
        <strain evidence="7">PX52</strain>
    </source>
</reference>